<comment type="caution">
    <text evidence="3">The sequence shown here is derived from an EMBL/GenBank/DDBJ whole genome shotgun (WGS) entry which is preliminary data.</text>
</comment>
<dbReference type="Proteomes" id="UP000619479">
    <property type="component" value="Unassembled WGS sequence"/>
</dbReference>
<dbReference type="SUPFAM" id="SSF52172">
    <property type="entry name" value="CheY-like"/>
    <property type="match status" value="1"/>
</dbReference>
<keyword evidence="1" id="KW-0597">Phosphoprotein</keyword>
<dbReference type="EMBL" id="BOMH01000027">
    <property type="protein sequence ID" value="GID65636.1"/>
    <property type="molecule type" value="Genomic_DNA"/>
</dbReference>
<dbReference type="PROSITE" id="PS50110">
    <property type="entry name" value="RESPONSE_REGULATORY"/>
    <property type="match status" value="1"/>
</dbReference>
<dbReference type="InterPro" id="IPR011006">
    <property type="entry name" value="CheY-like_superfamily"/>
</dbReference>
<keyword evidence="4" id="KW-1185">Reference proteome</keyword>
<proteinExistence type="predicted"/>
<sequence>MTTEPRGLIVDNELENIEYVQRVMDFGFSVLGDWRVRWSTAVDPIQAINLMRDEDFDFALIDFELDKGDTGLSVVKELRHRRDDCFILVLTGKSDSYPDFLDDSKHAGADHAIIRTNQLTVTPSAKGGEGKWDATSVARRIRRRMRVSGHADGFKIVFAEEAGVQSMLHSLGEPPGEHVNARKRGELIARTLVIECLEREDDRDTTLTVHHLAAGRSGAHVCKVVRVAPDQGEESFFLKIGLGQAGLAAEKAANETAARVLGSTVLIRLDPELRTDESSGYSAIAAELVNDAVPLNEWLRQPGATADQAVELADDLHGHQLIGLLQPSLRRKVPTGDWLTVSPVLRLRVQDSLAAYTEVWKSEHGAGQADAETKAAALLAFVHDGTLPGTDRDRPGDTVPHARGFGDLHSGNILVQSLSRPRPLLVDASHFGVHHWATDVTRLLVDLVLHVRRPGVESMLWTEVTADAAFASGLCHCTTSPATTDVNPVDAYLNHVVSQRKRYLRLDQLEPREKDWHWQWHVALAREFLRLGSRPGLLPTRAVVAMIAAASHLDHAAEVLRD</sequence>
<protein>
    <recommendedName>
        <fullName evidence="2">Response regulatory domain-containing protein</fullName>
    </recommendedName>
</protein>
<feature type="modified residue" description="4-aspartylphosphate" evidence="1">
    <location>
        <position position="62"/>
    </location>
</feature>
<dbReference type="GO" id="GO:0000160">
    <property type="term" value="P:phosphorelay signal transduction system"/>
    <property type="evidence" value="ECO:0007669"/>
    <property type="project" value="InterPro"/>
</dbReference>
<name>A0A919IJH0_9ACTN</name>
<evidence type="ECO:0000256" key="1">
    <source>
        <dbReference type="PROSITE-ProRule" id="PRU00169"/>
    </source>
</evidence>
<dbReference type="RefSeq" id="WP_203741835.1">
    <property type="nucleotide sequence ID" value="NZ_BAAAUC010000003.1"/>
</dbReference>
<dbReference type="AlphaFoldDB" id="A0A919IJH0"/>
<dbReference type="Gene3D" id="3.40.50.2300">
    <property type="match status" value="1"/>
</dbReference>
<dbReference type="SUPFAM" id="SSF56112">
    <property type="entry name" value="Protein kinase-like (PK-like)"/>
    <property type="match status" value="1"/>
</dbReference>
<organism evidence="3 4">
    <name type="scientific">Actinoplanes cyaneus</name>
    <dbReference type="NCBI Taxonomy" id="52696"/>
    <lineage>
        <taxon>Bacteria</taxon>
        <taxon>Bacillati</taxon>
        <taxon>Actinomycetota</taxon>
        <taxon>Actinomycetes</taxon>
        <taxon>Micromonosporales</taxon>
        <taxon>Micromonosporaceae</taxon>
        <taxon>Actinoplanes</taxon>
    </lineage>
</organism>
<reference evidence="3" key="1">
    <citation type="submission" date="2021-01" db="EMBL/GenBank/DDBJ databases">
        <title>Whole genome shotgun sequence of Actinoplanes cyaneus NBRC 14990.</title>
        <authorList>
            <person name="Komaki H."/>
            <person name="Tamura T."/>
        </authorList>
    </citation>
    <scope>NUCLEOTIDE SEQUENCE</scope>
    <source>
        <strain evidence="3">NBRC 14990</strain>
    </source>
</reference>
<evidence type="ECO:0000313" key="4">
    <source>
        <dbReference type="Proteomes" id="UP000619479"/>
    </source>
</evidence>
<dbReference type="InterPro" id="IPR001789">
    <property type="entry name" value="Sig_transdc_resp-reg_receiver"/>
</dbReference>
<evidence type="ECO:0000313" key="3">
    <source>
        <dbReference type="EMBL" id="GID65636.1"/>
    </source>
</evidence>
<gene>
    <name evidence="3" type="ORF">Acy02nite_35170</name>
</gene>
<dbReference type="InterPro" id="IPR011009">
    <property type="entry name" value="Kinase-like_dom_sf"/>
</dbReference>
<accession>A0A919IJH0</accession>
<feature type="domain" description="Response regulatory" evidence="2">
    <location>
        <begin position="6"/>
        <end position="130"/>
    </location>
</feature>
<evidence type="ECO:0000259" key="2">
    <source>
        <dbReference type="PROSITE" id="PS50110"/>
    </source>
</evidence>